<evidence type="ECO:0000313" key="4">
    <source>
        <dbReference type="Proteomes" id="UP000220914"/>
    </source>
</evidence>
<name>A0A2A7N8P7_MYCAG</name>
<sequence length="252" mass="27097">MSADHTSTLTVSSATVDQAVLLTAEGVLNARTYRSLRDEIIKTALDEPAAVLVDISALSVPAESALAVFTSAKWHVARWPQIPIALICGSLAGRRAVARNGVSRYVPVYPTAGEAMAAVPSFADRHRRRARANLPADPSSLSRSRRLVEEWLSAWSKNELVPVAKVVVTTLVENVLQHTDSAPSVRLETRGETVTVAVEDDSRKPPIISETQLATDQPTGLKLIDALTRAWGNAPTPSGKTVWAVIGPENRL</sequence>
<dbReference type="Proteomes" id="UP000220914">
    <property type="component" value="Unassembled WGS sequence"/>
</dbReference>
<feature type="domain" description="STAS" evidence="1">
    <location>
        <begin position="9"/>
        <end position="119"/>
    </location>
</feature>
<reference evidence="3 4" key="1">
    <citation type="submission" date="2017-10" db="EMBL/GenBank/DDBJ databases">
        <title>The new phylogeny of genus Mycobacterium.</title>
        <authorList>
            <person name="Tortoli E."/>
            <person name="Trovato A."/>
            <person name="Cirillo D.M."/>
        </authorList>
    </citation>
    <scope>NUCLEOTIDE SEQUENCE [LARGE SCALE GENOMIC DNA]</scope>
    <source>
        <strain evidence="3 4">CCUG37673</strain>
    </source>
</reference>
<dbReference type="Gene3D" id="3.30.750.24">
    <property type="entry name" value="STAS domain"/>
    <property type="match status" value="1"/>
</dbReference>
<dbReference type="CDD" id="cd16936">
    <property type="entry name" value="HATPase_RsbW-like"/>
    <property type="match status" value="1"/>
</dbReference>
<dbReference type="EMBL" id="PDCP01000011">
    <property type="protein sequence ID" value="PEG40274.1"/>
    <property type="molecule type" value="Genomic_DNA"/>
</dbReference>
<dbReference type="Proteomes" id="UP000465302">
    <property type="component" value="Unassembled WGS sequence"/>
</dbReference>
<dbReference type="CDD" id="cd07043">
    <property type="entry name" value="STAS_anti-anti-sigma_factors"/>
    <property type="match status" value="1"/>
</dbReference>
<gene>
    <name evidence="3" type="ORF">CQY20_08015</name>
    <name evidence="2" type="ORF">MAGR_72090</name>
</gene>
<dbReference type="PROSITE" id="PS50801">
    <property type="entry name" value="STAS"/>
    <property type="match status" value="1"/>
</dbReference>
<proteinExistence type="predicted"/>
<dbReference type="InterPro" id="IPR036513">
    <property type="entry name" value="STAS_dom_sf"/>
</dbReference>
<dbReference type="EMBL" id="BLKS01000004">
    <property type="protein sequence ID" value="GFG55768.1"/>
    <property type="molecule type" value="Genomic_DNA"/>
</dbReference>
<keyword evidence="4" id="KW-1185">Reference proteome</keyword>
<comment type="caution">
    <text evidence="3">The sequence shown here is derived from an EMBL/GenBank/DDBJ whole genome shotgun (WGS) entry which is preliminary data.</text>
</comment>
<dbReference type="InterPro" id="IPR002645">
    <property type="entry name" value="STAS_dom"/>
</dbReference>
<dbReference type="OrthoDB" id="4327509at2"/>
<accession>A0A2A7N8P7</accession>
<dbReference type="Gene3D" id="3.30.565.10">
    <property type="entry name" value="Histidine kinase-like ATPase, C-terminal domain"/>
    <property type="match status" value="1"/>
</dbReference>
<evidence type="ECO:0000259" key="1">
    <source>
        <dbReference type="PROSITE" id="PS50801"/>
    </source>
</evidence>
<organism evidence="3 4">
    <name type="scientific">Mycolicibacterium agri</name>
    <name type="common">Mycobacterium agri</name>
    <dbReference type="NCBI Taxonomy" id="36811"/>
    <lineage>
        <taxon>Bacteria</taxon>
        <taxon>Bacillati</taxon>
        <taxon>Actinomycetota</taxon>
        <taxon>Actinomycetes</taxon>
        <taxon>Mycobacteriales</taxon>
        <taxon>Mycobacteriaceae</taxon>
        <taxon>Mycolicibacterium</taxon>
    </lineage>
</organism>
<dbReference type="SUPFAM" id="SSF52091">
    <property type="entry name" value="SpoIIaa-like"/>
    <property type="match status" value="1"/>
</dbReference>
<dbReference type="Pfam" id="PF01740">
    <property type="entry name" value="STAS"/>
    <property type="match status" value="1"/>
</dbReference>
<dbReference type="AlphaFoldDB" id="A0A2A7N8P7"/>
<evidence type="ECO:0000313" key="3">
    <source>
        <dbReference type="EMBL" id="PEG40274.1"/>
    </source>
</evidence>
<dbReference type="PANTHER" id="PTHR35526:SF3">
    <property type="entry name" value="ANTI-SIGMA-F FACTOR RSBW"/>
    <property type="match status" value="1"/>
</dbReference>
<evidence type="ECO:0000313" key="2">
    <source>
        <dbReference type="EMBL" id="GFG55768.1"/>
    </source>
</evidence>
<dbReference type="InterPro" id="IPR036890">
    <property type="entry name" value="HATPase_C_sf"/>
</dbReference>
<dbReference type="InterPro" id="IPR050267">
    <property type="entry name" value="Anti-sigma-factor_SerPK"/>
</dbReference>
<reference evidence="2" key="3">
    <citation type="submission" date="2020-02" db="EMBL/GenBank/DDBJ databases">
        <authorList>
            <person name="Matsumoto Y."/>
            <person name="Motooka D."/>
            <person name="Nakamura S."/>
        </authorList>
    </citation>
    <scope>NUCLEOTIDE SEQUENCE</scope>
    <source>
        <strain evidence="2">JCM 6377</strain>
    </source>
</reference>
<reference evidence="2 5" key="2">
    <citation type="journal article" date="2019" name="Emerg. Microbes Infect.">
        <title>Comprehensive subspecies identification of 175 nontuberculous mycobacteria species based on 7547 genomic profiles.</title>
        <authorList>
            <person name="Matsumoto Y."/>
            <person name="Kinjo T."/>
            <person name="Motooka D."/>
            <person name="Nabeya D."/>
            <person name="Jung N."/>
            <person name="Uechi K."/>
            <person name="Horii T."/>
            <person name="Iida T."/>
            <person name="Fujita J."/>
            <person name="Nakamura S."/>
        </authorList>
    </citation>
    <scope>NUCLEOTIDE SEQUENCE [LARGE SCALE GENOMIC DNA]</scope>
    <source>
        <strain evidence="2 5">JCM 6377</strain>
    </source>
</reference>
<dbReference type="PANTHER" id="PTHR35526">
    <property type="entry name" value="ANTI-SIGMA-F FACTOR RSBW-RELATED"/>
    <property type="match status" value="1"/>
</dbReference>
<evidence type="ECO:0000313" key="5">
    <source>
        <dbReference type="Proteomes" id="UP000465302"/>
    </source>
</evidence>
<protein>
    <submittedName>
        <fullName evidence="3">Sulfate transporter</fullName>
    </submittedName>
</protein>